<dbReference type="Pfam" id="PF13086">
    <property type="entry name" value="AAA_11"/>
    <property type="match status" value="2"/>
</dbReference>
<dbReference type="InterPro" id="IPR057373">
    <property type="entry name" value="ZNFX1"/>
</dbReference>
<accession>A0AAV2IIF7</accession>
<evidence type="ECO:0000256" key="1">
    <source>
        <dbReference type="ARBA" id="ARBA00004496"/>
    </source>
</evidence>
<evidence type="ECO:0000256" key="7">
    <source>
        <dbReference type="ARBA" id="ARBA00022806"/>
    </source>
</evidence>
<dbReference type="InterPro" id="IPR041679">
    <property type="entry name" value="DNA2/NAM7-like_C"/>
</dbReference>
<gene>
    <name evidence="14" type="ORF">GSLYS_00019830001</name>
</gene>
<dbReference type="PANTHER" id="PTHR10887:SF341">
    <property type="entry name" value="NFX1-TYPE ZINC FINGER-CONTAINING PROTEIN 1"/>
    <property type="match status" value="1"/>
</dbReference>
<dbReference type="SUPFAM" id="SSF52540">
    <property type="entry name" value="P-loop containing nucleoside triphosphate hydrolases"/>
    <property type="match status" value="1"/>
</dbReference>
<reference evidence="14 15" key="1">
    <citation type="submission" date="2024-04" db="EMBL/GenBank/DDBJ databases">
        <authorList>
            <consortium name="Genoscope - CEA"/>
            <person name="William W."/>
        </authorList>
    </citation>
    <scope>NUCLEOTIDE SEQUENCE [LARGE SCALE GENOMIC DNA]</scope>
</reference>
<dbReference type="InterPro" id="IPR046439">
    <property type="entry name" value="ZF_RZ_dom"/>
</dbReference>
<dbReference type="GO" id="GO:0005694">
    <property type="term" value="C:chromosome"/>
    <property type="evidence" value="ECO:0007669"/>
    <property type="project" value="UniProtKB-ARBA"/>
</dbReference>
<keyword evidence="9" id="KW-0067">ATP-binding</keyword>
<evidence type="ECO:0000256" key="4">
    <source>
        <dbReference type="ARBA" id="ARBA00022741"/>
    </source>
</evidence>
<keyword evidence="15" id="KW-1185">Reference proteome</keyword>
<dbReference type="GO" id="GO:0008270">
    <property type="term" value="F:zinc ion binding"/>
    <property type="evidence" value="ECO:0007669"/>
    <property type="project" value="UniProtKB-KW"/>
</dbReference>
<dbReference type="PANTHER" id="PTHR10887">
    <property type="entry name" value="DNA2/NAM7 HELICASE FAMILY"/>
    <property type="match status" value="1"/>
</dbReference>
<dbReference type="GO" id="GO:0031380">
    <property type="term" value="C:nuclear RNA-directed RNA polymerase complex"/>
    <property type="evidence" value="ECO:0007669"/>
    <property type="project" value="TreeGrafter"/>
</dbReference>
<keyword evidence="11" id="KW-0175">Coiled coil</keyword>
<feature type="domain" description="RZ-type" evidence="13">
    <location>
        <begin position="1753"/>
        <end position="1822"/>
    </location>
</feature>
<dbReference type="GO" id="GO:0005524">
    <property type="term" value="F:ATP binding"/>
    <property type="evidence" value="ECO:0007669"/>
    <property type="project" value="UniProtKB-KW"/>
</dbReference>
<evidence type="ECO:0000259" key="13">
    <source>
        <dbReference type="PROSITE" id="PS51981"/>
    </source>
</evidence>
<dbReference type="GO" id="GO:0004386">
    <property type="term" value="F:helicase activity"/>
    <property type="evidence" value="ECO:0007669"/>
    <property type="project" value="UniProtKB-KW"/>
</dbReference>
<evidence type="ECO:0000313" key="15">
    <source>
        <dbReference type="Proteomes" id="UP001497497"/>
    </source>
</evidence>
<evidence type="ECO:0000256" key="8">
    <source>
        <dbReference type="ARBA" id="ARBA00022833"/>
    </source>
</evidence>
<evidence type="ECO:0000256" key="5">
    <source>
        <dbReference type="ARBA" id="ARBA00022771"/>
    </source>
</evidence>
<comment type="subcellular location">
    <subcellularLocation>
        <location evidence="1">Cytoplasm</location>
    </subcellularLocation>
</comment>
<dbReference type="EMBL" id="CAXITT010000810">
    <property type="protein sequence ID" value="CAL1546453.1"/>
    <property type="molecule type" value="Genomic_DNA"/>
</dbReference>
<dbReference type="InterPro" id="IPR045055">
    <property type="entry name" value="DNA2/NAM7-like"/>
</dbReference>
<keyword evidence="4" id="KW-0547">Nucleotide-binding</keyword>
<evidence type="ECO:0000256" key="6">
    <source>
        <dbReference type="ARBA" id="ARBA00022801"/>
    </source>
</evidence>
<keyword evidence="3" id="KW-0479">Metal-binding</keyword>
<name>A0AAV2IIF7_LYMST</name>
<feature type="region of interest" description="Disordered" evidence="12">
    <location>
        <begin position="1"/>
        <end position="23"/>
    </location>
</feature>
<dbReference type="InterPro" id="IPR047187">
    <property type="entry name" value="SF1_C_Upf1"/>
</dbReference>
<keyword evidence="2" id="KW-0963">Cytoplasm</keyword>
<organism evidence="14 15">
    <name type="scientific">Lymnaea stagnalis</name>
    <name type="common">Great pond snail</name>
    <name type="synonym">Helix stagnalis</name>
    <dbReference type="NCBI Taxonomy" id="6523"/>
    <lineage>
        <taxon>Eukaryota</taxon>
        <taxon>Metazoa</taxon>
        <taxon>Spiralia</taxon>
        <taxon>Lophotrochozoa</taxon>
        <taxon>Mollusca</taxon>
        <taxon>Gastropoda</taxon>
        <taxon>Heterobranchia</taxon>
        <taxon>Euthyneura</taxon>
        <taxon>Panpulmonata</taxon>
        <taxon>Hygrophila</taxon>
        <taxon>Lymnaeoidea</taxon>
        <taxon>Lymnaeidae</taxon>
        <taxon>Lymnaea</taxon>
    </lineage>
</organism>
<dbReference type="Gene3D" id="3.40.50.300">
    <property type="entry name" value="P-loop containing nucleotide triphosphate hydrolases"/>
    <property type="match status" value="3"/>
</dbReference>
<evidence type="ECO:0000313" key="14">
    <source>
        <dbReference type="EMBL" id="CAL1546453.1"/>
    </source>
</evidence>
<feature type="region of interest" description="Disordered" evidence="12">
    <location>
        <begin position="668"/>
        <end position="690"/>
    </location>
</feature>
<keyword evidence="7" id="KW-0347">Helicase</keyword>
<keyword evidence="8" id="KW-0862">Zinc</keyword>
<keyword evidence="10" id="KW-0391">Immunity</keyword>
<feature type="coiled-coil region" evidence="11">
    <location>
        <begin position="717"/>
        <end position="766"/>
    </location>
</feature>
<evidence type="ECO:0000256" key="10">
    <source>
        <dbReference type="ARBA" id="ARBA00022859"/>
    </source>
</evidence>
<protein>
    <recommendedName>
        <fullName evidence="13">RZ-type domain-containing protein</fullName>
    </recommendedName>
</protein>
<evidence type="ECO:0000256" key="9">
    <source>
        <dbReference type="ARBA" id="ARBA00022840"/>
    </source>
</evidence>
<dbReference type="GO" id="GO:0002376">
    <property type="term" value="P:immune system process"/>
    <property type="evidence" value="ECO:0007669"/>
    <property type="project" value="UniProtKB-KW"/>
</dbReference>
<evidence type="ECO:0000256" key="2">
    <source>
        <dbReference type="ARBA" id="ARBA00022490"/>
    </source>
</evidence>
<evidence type="ECO:0000256" key="3">
    <source>
        <dbReference type="ARBA" id="ARBA00022723"/>
    </source>
</evidence>
<dbReference type="GO" id="GO:0016787">
    <property type="term" value="F:hydrolase activity"/>
    <property type="evidence" value="ECO:0007669"/>
    <property type="project" value="UniProtKB-KW"/>
</dbReference>
<dbReference type="InterPro" id="IPR027417">
    <property type="entry name" value="P-loop_NTPase"/>
</dbReference>
<proteinExistence type="predicted"/>
<dbReference type="InterPro" id="IPR041677">
    <property type="entry name" value="DNA2/NAM7_AAA_11"/>
</dbReference>
<dbReference type="Pfam" id="PF25396">
    <property type="entry name" value="ZNFX1"/>
    <property type="match status" value="1"/>
</dbReference>
<dbReference type="Proteomes" id="UP001497497">
    <property type="component" value="Unassembled WGS sequence"/>
</dbReference>
<evidence type="ECO:0000256" key="12">
    <source>
        <dbReference type="SAM" id="MobiDB-lite"/>
    </source>
</evidence>
<dbReference type="GO" id="GO:0031048">
    <property type="term" value="P:regulatory ncRNA-mediated heterochromatin formation"/>
    <property type="evidence" value="ECO:0007669"/>
    <property type="project" value="TreeGrafter"/>
</dbReference>
<dbReference type="CDD" id="cd18808">
    <property type="entry name" value="SF1_C_Upf1"/>
    <property type="match status" value="1"/>
</dbReference>
<dbReference type="Pfam" id="PF13087">
    <property type="entry name" value="AAA_12"/>
    <property type="match status" value="1"/>
</dbReference>
<keyword evidence="6" id="KW-0378">Hydrolase</keyword>
<dbReference type="FunFam" id="3.40.50.300:FF:000326">
    <property type="entry name" value="P-loop containing nucleoside triphosphate hydrolase"/>
    <property type="match status" value="1"/>
</dbReference>
<dbReference type="PROSITE" id="PS51981">
    <property type="entry name" value="ZF_RZ"/>
    <property type="match status" value="1"/>
</dbReference>
<dbReference type="Pfam" id="PF20173">
    <property type="entry name" value="ZnF_RZ-type"/>
    <property type="match status" value="1"/>
</dbReference>
<keyword evidence="5" id="KW-0863">Zinc-finger</keyword>
<evidence type="ECO:0000256" key="11">
    <source>
        <dbReference type="SAM" id="Coils"/>
    </source>
</evidence>
<sequence length="1848" mass="212552">MDNNDNPPNAGRHGRQPQAGLRQTGRLLTSNEMEIMLLEKTPAEVLTRISTADGSFEKLLKEKENDMKYVRLMVRVIGFALGDTRRAQEQAVVDLVKMIIDNSSFHEKILYSLQGKQTFDEKYVKAILVILKSTLERIPNVAAKELSLLFMTLERIIDTKYEHLIDEKDEVKELIYRPMKFEDDDQDKEQETLLQDQDVDPNLFRGLSVIPTAADFDPTQDIVLRANKIKGRYENINDYLDIQFRLLRADLLIPLRENIHKFLDGDKKHAVRAYAQVRIVRPICHDKGLCFRLSFDVTKHRRINWSVSQRLKFGSLLCLSSDNFNTYRTAIVENRDPKDLSKGLVDVQFILNTQGPNMDVEELRHFIEEARDQRFVMVESPTYFEAYKYVLLGLQHMTENNFPFWQYIGQCIRQVNPPQYLEDADNPTYDLRPLVDTDYVITENEDLRPGFSPEAAAAEAVKVLDLESWPNPNTFGLDTSQFVALQSALTEEFSIIQGPPGTGKTFIGLMLMKALLHNKKLWVGNDESKPILLVCYTNHALDQFLEGILSFFKGQLVRVGSRSKSERLEEYNLRGLRHRARENRRVPLDIHLAKQQTRIRLNNLKAEIHTEAAKLEILEREIVKESFLIDYIHPDHYKSLTNRNIKGSIITQWLKINLDLEKLEKKRNARAQNRRGQIPNPNRPGGEAAGVDVDAEDEEDMDIIEVLNADARGAEQLEVDNDDIDENEDLFAELQENLGEDFMDSVRNVNKRLDDADKEAIRVKIENTAFNISDYGDEDMPLGLGKREKEHWRSLVPIKRHYRAILLGHLQRTDRMTEEEIRRVPDVWRLNLHHRWRLYRYWVDLYCRKIREEVSEKSQQYEQVARRYQEILHQEDKVILEKATVVGMTTTAAARYQGILREIGPKIVIVEEAAEVLEGHVITSLTDQCQHVVLIGDHKQLRPNPSVFKLKKDYHIDISLFERLVMNDFPLACLREQHRMRPEMTKLLRLPDLYPDLKDHEIVQKYPHILRVRGDVCFIQHCVKDEQENDSRTFSNQYEAMFLIGLCEYLLQQGYTAKQITILSPYAGQIHLIKTLLERLPRSQSTVRKMKGLKISSVDNYQGEENDIILLSLVRSNEANEIGFLKANNRICVALSRAKMGLYVIGNFAGLSEKSDLIREITREAKHLGYLSDHLVLTCLRHKGKETIIREPRDFKNVPEGGCVQVCAIRLDCGHSCKRICHADDLDHKNAMCSQKCQKVCDKCNQYCNGNHKCSQHDGCQRLMRKRIPICGHFQNVPCGMEANQFECQDPCQRILPCGHPCSDKCGRRHAHTEDMCKHTTEVTPKSCGHPKFRIECWKTTEEEYFLCPEPCNVELECGHLCLGSCGKCCGGRLHINCQQKCKKILICGHECRDTCNSCPPCTLPCEVACNHSCCPRQCGAICTPCMELCSWECRHHECVELCSRPCRRPPCDLPCRERLRCGHNCCGLCGEKCPRLCTICDKEELMETSLYGYDGDPTTLFIELDCGHVLEVDFVDQWMTTSTGTNEDSDQQAIGIKTCPLCKTAIRKCTRYGQQIKSMLELIEKVKRKCIGERKHEMELQLFQAIAKARGQEKTEIDRFLQQGDQVLSEIILEAQLTQVNMFHEIFALKRVAEECAGRSENPPAIFRPILTDLNHFSEWILQRRAIFSEQNKQDAEDEIDRLGLLIDLQKIEMNATIRGICNTVLAPYLDKMERCRKFLLRYGKTGKTIIKESKALCERLRELVPDTQLALSYEERMTIIRAVNVSAGAWYSCPNGHIYAIGECGQAMEESKCPDCKAKIGGTNHNLLPNNTWAQDMDGAENPVWRNVNADRDLAERIQRQLNGGL</sequence>
<dbReference type="GO" id="GO:0005737">
    <property type="term" value="C:cytoplasm"/>
    <property type="evidence" value="ECO:0007669"/>
    <property type="project" value="UniProtKB-SubCell"/>
</dbReference>
<comment type="caution">
    <text evidence="14">The sequence shown here is derived from an EMBL/GenBank/DDBJ whole genome shotgun (WGS) entry which is preliminary data.</text>
</comment>